<comment type="catalytic activity">
    <reaction evidence="10">
        <text>N-terminal L-alanyl-L-prolyl-L-lysyl-[protein] + 3 S-adenosyl-L-methionine = N-terminal N,N,N-trimethyl-L-alanyl-L-prolyl-L-lysyl-[protein] + 3 S-adenosyl-L-homocysteine + 3 H(+)</text>
        <dbReference type="Rhea" id="RHEA:54712"/>
        <dbReference type="Rhea" id="RHEA-COMP:13785"/>
        <dbReference type="Rhea" id="RHEA-COMP:13971"/>
        <dbReference type="ChEBI" id="CHEBI:15378"/>
        <dbReference type="ChEBI" id="CHEBI:57856"/>
        <dbReference type="ChEBI" id="CHEBI:59789"/>
        <dbReference type="ChEBI" id="CHEBI:138057"/>
        <dbReference type="ChEBI" id="CHEBI:138315"/>
        <dbReference type="EC" id="2.1.1.244"/>
    </reaction>
</comment>
<comment type="similarity">
    <text evidence="1">Belongs to the methyltransferase superfamily. NTM1 family.</text>
</comment>
<feature type="binding site" evidence="11">
    <location>
        <position position="135"/>
    </location>
    <ligand>
        <name>S-adenosyl-L-methionine</name>
        <dbReference type="ChEBI" id="CHEBI:59789"/>
    </ligand>
</feature>
<evidence type="ECO:0000256" key="5">
    <source>
        <dbReference type="ARBA" id="ARBA00039112"/>
    </source>
</evidence>
<dbReference type="Proteomes" id="UP001153620">
    <property type="component" value="Chromosome 3"/>
</dbReference>
<dbReference type="Gene3D" id="3.40.50.150">
    <property type="entry name" value="Vaccinia Virus protein VP39"/>
    <property type="match status" value="1"/>
</dbReference>
<comment type="catalytic activity">
    <reaction evidence="8">
        <text>N-terminal L-seryl-L-prolyl-L-lysyl-[protein] + 3 S-adenosyl-L-methionine = N-terminal N,N,N-trimethyl-L-seryl-L-prolyl-L-lysyl-[protein] + 3 S-adenosyl-L-homocysteine + 3 H(+)</text>
        <dbReference type="Rhea" id="RHEA:54724"/>
        <dbReference type="Rhea" id="RHEA-COMP:13789"/>
        <dbReference type="Rhea" id="RHEA-COMP:13973"/>
        <dbReference type="ChEBI" id="CHEBI:15378"/>
        <dbReference type="ChEBI" id="CHEBI:57856"/>
        <dbReference type="ChEBI" id="CHEBI:59789"/>
        <dbReference type="ChEBI" id="CHEBI:138061"/>
        <dbReference type="ChEBI" id="CHEBI:138317"/>
        <dbReference type="EC" id="2.1.1.244"/>
    </reaction>
</comment>
<dbReference type="FunFam" id="3.40.50.150:FF:000025">
    <property type="entry name" value="N-terminal Xaa-Pro-Lys N-methyltransferase 1"/>
    <property type="match status" value="1"/>
</dbReference>
<proteinExistence type="inferred from homology"/>
<evidence type="ECO:0000256" key="1">
    <source>
        <dbReference type="ARBA" id="ARBA00009059"/>
    </source>
</evidence>
<evidence type="ECO:0000256" key="7">
    <source>
        <dbReference type="ARBA" id="ARBA00043129"/>
    </source>
</evidence>
<dbReference type="EC" id="2.1.1.244" evidence="5"/>
<keyword evidence="13" id="KW-1185">Reference proteome</keyword>
<dbReference type="SUPFAM" id="SSF53335">
    <property type="entry name" value="S-adenosyl-L-methionine-dependent methyltransferases"/>
    <property type="match status" value="1"/>
</dbReference>
<dbReference type="GO" id="GO:0005737">
    <property type="term" value="C:cytoplasm"/>
    <property type="evidence" value="ECO:0007669"/>
    <property type="project" value="TreeGrafter"/>
</dbReference>
<evidence type="ECO:0000256" key="6">
    <source>
        <dbReference type="ARBA" id="ARBA00039449"/>
    </source>
</evidence>
<evidence type="ECO:0000256" key="8">
    <source>
        <dbReference type="ARBA" id="ARBA00047306"/>
    </source>
</evidence>
<dbReference type="GO" id="GO:0071885">
    <property type="term" value="F:N-terminal protein N-methyltransferase activity"/>
    <property type="evidence" value="ECO:0007669"/>
    <property type="project" value="UniProtKB-EC"/>
</dbReference>
<evidence type="ECO:0000256" key="2">
    <source>
        <dbReference type="ARBA" id="ARBA00022603"/>
    </source>
</evidence>
<comment type="catalytic activity">
    <reaction evidence="9">
        <text>N-terminal L-prolyl-L-prolyl-L-lysyl-[protein] + 2 S-adenosyl-L-methionine = N-terminal N,N-dimethyl-L-prolyl-L-prolyl-L-lysyl-[protein] + 2 S-adenosyl-L-homocysteine + 2 H(+)</text>
        <dbReference type="Rhea" id="RHEA:54736"/>
        <dbReference type="Rhea" id="RHEA-COMP:13787"/>
        <dbReference type="Rhea" id="RHEA-COMP:13974"/>
        <dbReference type="ChEBI" id="CHEBI:15378"/>
        <dbReference type="ChEBI" id="CHEBI:57856"/>
        <dbReference type="ChEBI" id="CHEBI:59789"/>
        <dbReference type="ChEBI" id="CHEBI:138059"/>
        <dbReference type="ChEBI" id="CHEBI:138318"/>
        <dbReference type="EC" id="2.1.1.244"/>
    </reaction>
</comment>
<keyword evidence="4 11" id="KW-0949">S-adenosyl-L-methionine</keyword>
<dbReference type="PANTHER" id="PTHR12753">
    <property type="entry name" value="AD-003 - RELATED"/>
    <property type="match status" value="1"/>
</dbReference>
<evidence type="ECO:0000256" key="9">
    <source>
        <dbReference type="ARBA" id="ARBA00047885"/>
    </source>
</evidence>
<evidence type="ECO:0000313" key="13">
    <source>
        <dbReference type="Proteomes" id="UP001153620"/>
    </source>
</evidence>
<reference evidence="12" key="1">
    <citation type="submission" date="2022-01" db="EMBL/GenBank/DDBJ databases">
        <authorList>
            <person name="King R."/>
        </authorList>
    </citation>
    <scope>NUCLEOTIDE SEQUENCE</scope>
</reference>
<feature type="binding site" evidence="11">
    <location>
        <begin position="119"/>
        <end position="120"/>
    </location>
    <ligand>
        <name>S-adenosyl-L-methionine</name>
        <dbReference type="ChEBI" id="CHEBI:59789"/>
    </ligand>
</feature>
<sequence length="227" mass="25992">MSMESTQDNEEVINYDKSKDYWSNVEPTNCGMLGNLLQISIPDVQGSLNFLKQVFKLKPTPMKNRCLDCGAGIGRVSKNVLMQEFTTVDLVEQDAKFCEKAKESLINSGHLGNIYNVGLQDFKESSDTYDVIWIQWVLLYLPDEALIDFFTRISTMLNKNGLIIVKENFTKGNEVIFDKEDSSVTRPMANFKALLKKSNLRIIKEQKQTNFPKELFPVYMLAIRPIK</sequence>
<evidence type="ECO:0000313" key="12">
    <source>
        <dbReference type="EMBL" id="CAG9807242.1"/>
    </source>
</evidence>
<dbReference type="GO" id="GO:0032259">
    <property type="term" value="P:methylation"/>
    <property type="evidence" value="ECO:0007669"/>
    <property type="project" value="UniProtKB-KW"/>
</dbReference>
<accession>A0A9N9WSE5</accession>
<keyword evidence="2" id="KW-0489">Methyltransferase</keyword>
<dbReference type="OrthoDB" id="1298661at2759"/>
<evidence type="ECO:0000256" key="3">
    <source>
        <dbReference type="ARBA" id="ARBA00022679"/>
    </source>
</evidence>
<evidence type="ECO:0000256" key="10">
    <source>
        <dbReference type="ARBA" id="ARBA00048167"/>
    </source>
</evidence>
<dbReference type="PIRSF" id="PIRSF016958">
    <property type="entry name" value="DUF858_MeTrfase_lik"/>
    <property type="match status" value="1"/>
</dbReference>
<feature type="binding site" evidence="11">
    <location>
        <position position="75"/>
    </location>
    <ligand>
        <name>S-adenosyl-L-methionine</name>
        <dbReference type="ChEBI" id="CHEBI:59789"/>
    </ligand>
</feature>
<keyword evidence="3" id="KW-0808">Transferase</keyword>
<dbReference type="PANTHER" id="PTHR12753:SF0">
    <property type="entry name" value="ALPHA N-TERMINAL PROTEIN METHYLTRANSFERASE 1"/>
    <property type="match status" value="1"/>
</dbReference>
<protein>
    <recommendedName>
        <fullName evidence="6">Alpha N-terminal protein methyltransferase 1</fullName>
        <ecNumber evidence="5">2.1.1.244</ecNumber>
    </recommendedName>
    <alternativeName>
        <fullName evidence="7">X-Pro-Lys N-terminal protein methyltransferase 1</fullName>
    </alternativeName>
</protein>
<dbReference type="AlphaFoldDB" id="A0A9N9WSE5"/>
<feature type="binding site" evidence="11">
    <location>
        <position position="70"/>
    </location>
    <ligand>
        <name>S-adenosyl-L-methionine</name>
        <dbReference type="ChEBI" id="CHEBI:59789"/>
    </ligand>
</feature>
<dbReference type="Pfam" id="PF05891">
    <property type="entry name" value="Methyltransf_PK"/>
    <property type="match status" value="1"/>
</dbReference>
<evidence type="ECO:0000256" key="4">
    <source>
        <dbReference type="ARBA" id="ARBA00022691"/>
    </source>
</evidence>
<organism evidence="12 13">
    <name type="scientific">Chironomus riparius</name>
    <dbReference type="NCBI Taxonomy" id="315576"/>
    <lineage>
        <taxon>Eukaryota</taxon>
        <taxon>Metazoa</taxon>
        <taxon>Ecdysozoa</taxon>
        <taxon>Arthropoda</taxon>
        <taxon>Hexapoda</taxon>
        <taxon>Insecta</taxon>
        <taxon>Pterygota</taxon>
        <taxon>Neoptera</taxon>
        <taxon>Endopterygota</taxon>
        <taxon>Diptera</taxon>
        <taxon>Nematocera</taxon>
        <taxon>Chironomoidea</taxon>
        <taxon>Chironomidae</taxon>
        <taxon>Chironominae</taxon>
        <taxon>Chironomus</taxon>
    </lineage>
</organism>
<reference evidence="12" key="2">
    <citation type="submission" date="2022-10" db="EMBL/GenBank/DDBJ databases">
        <authorList>
            <consortium name="ENA_rothamsted_submissions"/>
            <consortium name="culmorum"/>
            <person name="King R."/>
        </authorList>
    </citation>
    <scope>NUCLEOTIDE SEQUENCE</scope>
</reference>
<evidence type="ECO:0000256" key="11">
    <source>
        <dbReference type="PIRSR" id="PIRSR016958-1"/>
    </source>
</evidence>
<dbReference type="InterPro" id="IPR029063">
    <property type="entry name" value="SAM-dependent_MTases_sf"/>
</dbReference>
<dbReference type="EMBL" id="OU895879">
    <property type="protein sequence ID" value="CAG9807242.1"/>
    <property type="molecule type" value="Genomic_DNA"/>
</dbReference>
<dbReference type="CDD" id="cd02440">
    <property type="entry name" value="AdoMet_MTases"/>
    <property type="match status" value="1"/>
</dbReference>
<name>A0A9N9WSE5_9DIPT</name>
<dbReference type="InterPro" id="IPR008576">
    <property type="entry name" value="MeTrfase_NTM1"/>
</dbReference>
<gene>
    <name evidence="12" type="ORF">CHIRRI_LOCUS10091</name>
</gene>